<dbReference type="RefSeq" id="WP_258540603.1">
    <property type="nucleotide sequence ID" value="NZ_OU015584.1"/>
</dbReference>
<gene>
    <name evidence="1" type="ORF">CRYO30217_00366</name>
</gene>
<organism evidence="1 2">
    <name type="scientific">Parvicella tangerina</name>
    <dbReference type="NCBI Taxonomy" id="2829795"/>
    <lineage>
        <taxon>Bacteria</taxon>
        <taxon>Pseudomonadati</taxon>
        <taxon>Bacteroidota</taxon>
        <taxon>Flavobacteriia</taxon>
        <taxon>Flavobacteriales</taxon>
        <taxon>Parvicellaceae</taxon>
        <taxon>Parvicella</taxon>
    </lineage>
</organism>
<evidence type="ECO:0000313" key="2">
    <source>
        <dbReference type="Proteomes" id="UP000683507"/>
    </source>
</evidence>
<reference evidence="1" key="1">
    <citation type="submission" date="2021-04" db="EMBL/GenBank/DDBJ databases">
        <authorList>
            <person name="Rodrigo-Torres L."/>
            <person name="Arahal R. D."/>
            <person name="Lucena T."/>
        </authorList>
    </citation>
    <scope>NUCLEOTIDE SEQUENCE</scope>
    <source>
        <strain evidence="1">AS29M-1</strain>
    </source>
</reference>
<keyword evidence="2" id="KW-1185">Reference proteome</keyword>
<dbReference type="SUPFAM" id="SSF48452">
    <property type="entry name" value="TPR-like"/>
    <property type="match status" value="2"/>
</dbReference>
<dbReference type="KEGG" id="ptan:CRYO30217_00366"/>
<dbReference type="Proteomes" id="UP000683507">
    <property type="component" value="Chromosome"/>
</dbReference>
<dbReference type="AlphaFoldDB" id="A0A916JLA8"/>
<protein>
    <recommendedName>
        <fullName evidence="3">Tetratricopeptide repeat protein</fullName>
    </recommendedName>
</protein>
<evidence type="ECO:0008006" key="3">
    <source>
        <dbReference type="Google" id="ProtNLM"/>
    </source>
</evidence>
<proteinExistence type="predicted"/>
<sequence length="498" mass="58634">MVKRELYDLIKSMTMSEKRYFKIYSSKHVIGGKNEYVSLFDAIDKQEAFDDEQLKKYSFVKNLSAEKNYLHKLILKSLVAFNSKLNTKVKVTGLLQNAEVLYHKGLYKQAEKQCKKALKLTDKYELFAHKMAVLELLIELLSKQFHYQESIDVIEQGRKEAIQLNNFIFIQDLTMQAYRDQWDIGAARSSEESQVIKSYLDKLNTSGYVPDSKRAEMYILGLELTHAFYVNDLKKMNSISIAMNELYESNLHLIEYSTIGYISSLYNTGWSYVLSGNLNEALLFAEKLDGLKEKYGIATSFNKGARVFFYSRLIYLDALLKLDRYSDVEKLMDSTFEGIETFTPYIGAVHLYELYFLIAKYYFVVGNYRMALKYTNNILNDRQFKTRKDLLAVVHLLNLLVHFEMGNDFTLEYLTKNTYNYFKSKDRLFKVEKELIRFISGRNRDLHNEMFDEDLIQLRDAMRAHKKDPYEISPFNHFDFEYWAQSKIDGKRLEAYEK</sequence>
<dbReference type="EMBL" id="OU015584">
    <property type="protein sequence ID" value="CAG5077381.1"/>
    <property type="molecule type" value="Genomic_DNA"/>
</dbReference>
<name>A0A916JLA8_9FLAO</name>
<evidence type="ECO:0000313" key="1">
    <source>
        <dbReference type="EMBL" id="CAG5077381.1"/>
    </source>
</evidence>
<dbReference type="InterPro" id="IPR011990">
    <property type="entry name" value="TPR-like_helical_dom_sf"/>
</dbReference>
<accession>A0A916JLA8</accession>